<keyword evidence="3" id="KW-1185">Reference proteome</keyword>
<evidence type="ECO:0000313" key="3">
    <source>
        <dbReference type="Proteomes" id="UP000246569"/>
    </source>
</evidence>
<feature type="domain" description="HTH cro/C1-type" evidence="1">
    <location>
        <begin position="111"/>
        <end position="165"/>
    </location>
</feature>
<comment type="caution">
    <text evidence="2">The sequence shown here is derived from an EMBL/GenBank/DDBJ whole genome shotgun (WGS) entry which is preliminary data.</text>
</comment>
<dbReference type="Proteomes" id="UP000246569">
    <property type="component" value="Unassembled WGS sequence"/>
</dbReference>
<name>A0A317MZZ6_9GAMM</name>
<dbReference type="Gene3D" id="1.10.260.40">
    <property type="entry name" value="lambda repressor-like DNA-binding domains"/>
    <property type="match status" value="1"/>
</dbReference>
<dbReference type="SMART" id="SM00530">
    <property type="entry name" value="HTH_XRE"/>
    <property type="match status" value="1"/>
</dbReference>
<dbReference type="PROSITE" id="PS50943">
    <property type="entry name" value="HTH_CROC1"/>
    <property type="match status" value="1"/>
</dbReference>
<reference evidence="2 3" key="1">
    <citation type="submission" date="2018-05" db="EMBL/GenBank/DDBJ databases">
        <title>Genomic Encyclopedia of Type Strains, Phase IV (KMG-IV): sequencing the most valuable type-strain genomes for metagenomic binning, comparative biology and taxonomic classification.</title>
        <authorList>
            <person name="Goeker M."/>
        </authorList>
    </citation>
    <scope>NUCLEOTIDE SEQUENCE [LARGE SCALE GENOMIC DNA]</scope>
    <source>
        <strain evidence="2 3">DSM 23606</strain>
    </source>
</reference>
<dbReference type="InterPro" id="IPR001387">
    <property type="entry name" value="Cro/C1-type_HTH"/>
</dbReference>
<dbReference type="EMBL" id="QGTJ01000001">
    <property type="protein sequence ID" value="PWV65815.1"/>
    <property type="molecule type" value="Genomic_DNA"/>
</dbReference>
<dbReference type="RefSeq" id="WP_110016806.1">
    <property type="nucleotide sequence ID" value="NZ_QGTJ01000001.1"/>
</dbReference>
<protein>
    <recommendedName>
        <fullName evidence="1">HTH cro/C1-type domain-containing protein</fullName>
    </recommendedName>
</protein>
<proteinExistence type="predicted"/>
<gene>
    <name evidence="2" type="ORF">C7443_101300</name>
</gene>
<dbReference type="InterPro" id="IPR010982">
    <property type="entry name" value="Lambda_DNA-bd_dom_sf"/>
</dbReference>
<dbReference type="SUPFAM" id="SSF47413">
    <property type="entry name" value="lambda repressor-like DNA-binding domains"/>
    <property type="match status" value="1"/>
</dbReference>
<dbReference type="CDD" id="cd00093">
    <property type="entry name" value="HTH_XRE"/>
    <property type="match status" value="1"/>
</dbReference>
<accession>A0A317MZZ6</accession>
<evidence type="ECO:0000259" key="1">
    <source>
        <dbReference type="PROSITE" id="PS50943"/>
    </source>
</evidence>
<evidence type="ECO:0000313" key="2">
    <source>
        <dbReference type="EMBL" id="PWV65815.1"/>
    </source>
</evidence>
<dbReference type="AlphaFoldDB" id="A0A317MZZ6"/>
<dbReference type="GO" id="GO:0003677">
    <property type="term" value="F:DNA binding"/>
    <property type="evidence" value="ECO:0007669"/>
    <property type="project" value="InterPro"/>
</dbReference>
<organism evidence="2 3">
    <name type="scientific">Plasticicumulans acidivorans</name>
    <dbReference type="NCBI Taxonomy" id="886464"/>
    <lineage>
        <taxon>Bacteria</taxon>
        <taxon>Pseudomonadati</taxon>
        <taxon>Pseudomonadota</taxon>
        <taxon>Gammaproteobacteria</taxon>
        <taxon>Candidatus Competibacteraceae</taxon>
        <taxon>Plasticicumulans</taxon>
    </lineage>
</organism>
<sequence>MTTPLYTLDAVATLRSLPAAHALTLRQVFMRCLESPLPAPLPARRECLLMAGTWALCLHPHGARTMLLLILPAALSLPQIEARLLAFHQDDLGFRVPDAVLERLLTGVPAVRAWRELRAMPLERLAAACRITPAGLRAIEAGERPSTRRETTRIAEILGLPQQAL</sequence>